<dbReference type="InterPro" id="IPR011421">
    <property type="entry name" value="BCNT-C"/>
</dbReference>
<evidence type="ECO:0000313" key="6">
    <source>
        <dbReference type="Proteomes" id="UP000789739"/>
    </source>
</evidence>
<evidence type="ECO:0000256" key="1">
    <source>
        <dbReference type="ARBA" id="ARBA00010465"/>
    </source>
</evidence>
<evidence type="ECO:0000256" key="2">
    <source>
        <dbReference type="ARBA" id="ARBA00019138"/>
    </source>
</evidence>
<feature type="region of interest" description="Disordered" evidence="3">
    <location>
        <begin position="156"/>
        <end position="231"/>
    </location>
</feature>
<proteinExistence type="inferred from homology"/>
<dbReference type="EMBL" id="CAJVPI010001547">
    <property type="protein sequence ID" value="CAG8617682.1"/>
    <property type="molecule type" value="Genomic_DNA"/>
</dbReference>
<organism evidence="5 6">
    <name type="scientific">Paraglomus brasilianum</name>
    <dbReference type="NCBI Taxonomy" id="144538"/>
    <lineage>
        <taxon>Eukaryota</taxon>
        <taxon>Fungi</taxon>
        <taxon>Fungi incertae sedis</taxon>
        <taxon>Mucoromycota</taxon>
        <taxon>Glomeromycotina</taxon>
        <taxon>Glomeromycetes</taxon>
        <taxon>Paraglomerales</taxon>
        <taxon>Paraglomeraceae</taxon>
        <taxon>Paraglomus</taxon>
    </lineage>
</organism>
<feature type="compositionally biased region" description="Basic and acidic residues" evidence="3">
    <location>
        <begin position="59"/>
        <end position="69"/>
    </location>
</feature>
<dbReference type="Pfam" id="PF07572">
    <property type="entry name" value="BCNT"/>
    <property type="match status" value="1"/>
</dbReference>
<dbReference type="InterPro" id="IPR027124">
    <property type="entry name" value="Swc5/CFDP1/2"/>
</dbReference>
<feature type="region of interest" description="Disordered" evidence="3">
    <location>
        <begin position="1"/>
        <end position="138"/>
    </location>
</feature>
<keyword evidence="6" id="KW-1185">Reference proteome</keyword>
<dbReference type="PANTHER" id="PTHR48407:SF1">
    <property type="entry name" value="CRANIOFACIAL DEVELOPMENT PROTEIN 1"/>
    <property type="match status" value="1"/>
</dbReference>
<protein>
    <recommendedName>
        <fullName evidence="2">SWR1-complex protein 5</fullName>
    </recommendedName>
</protein>
<evidence type="ECO:0000313" key="5">
    <source>
        <dbReference type="EMBL" id="CAG8617682.1"/>
    </source>
</evidence>
<comment type="similarity">
    <text evidence="1">Belongs to the SWC5 family.</text>
</comment>
<feature type="compositionally biased region" description="Polar residues" evidence="3">
    <location>
        <begin position="1"/>
        <end position="10"/>
    </location>
</feature>
<dbReference type="GO" id="GO:0000812">
    <property type="term" value="C:Swr1 complex"/>
    <property type="evidence" value="ECO:0007669"/>
    <property type="project" value="TreeGrafter"/>
</dbReference>
<feature type="compositionally biased region" description="Low complexity" evidence="3">
    <location>
        <begin position="174"/>
        <end position="187"/>
    </location>
</feature>
<name>A0A9N9CXK5_9GLOM</name>
<feature type="compositionally biased region" description="Acidic residues" evidence="3">
    <location>
        <begin position="27"/>
        <end position="41"/>
    </location>
</feature>
<dbReference type="PROSITE" id="PS51279">
    <property type="entry name" value="BCNT_C"/>
    <property type="match status" value="1"/>
</dbReference>
<dbReference type="AlphaFoldDB" id="A0A9N9CXK5"/>
<gene>
    <name evidence="5" type="ORF">PBRASI_LOCUS8523</name>
</gene>
<evidence type="ECO:0000259" key="4">
    <source>
        <dbReference type="PROSITE" id="PS51279"/>
    </source>
</evidence>
<feature type="compositionally biased region" description="Basic and acidic residues" evidence="3">
    <location>
        <begin position="101"/>
        <end position="121"/>
    </location>
</feature>
<feature type="compositionally biased region" description="Basic and acidic residues" evidence="3">
    <location>
        <begin position="80"/>
        <end position="90"/>
    </location>
</feature>
<dbReference type="Proteomes" id="UP000789739">
    <property type="component" value="Unassembled WGS sequence"/>
</dbReference>
<reference evidence="5" key="1">
    <citation type="submission" date="2021-06" db="EMBL/GenBank/DDBJ databases">
        <authorList>
            <person name="Kallberg Y."/>
            <person name="Tangrot J."/>
            <person name="Rosling A."/>
        </authorList>
    </citation>
    <scope>NUCLEOTIDE SEQUENCE</scope>
    <source>
        <strain evidence="5">BR232B</strain>
    </source>
</reference>
<evidence type="ECO:0000256" key="3">
    <source>
        <dbReference type="SAM" id="MobiDB-lite"/>
    </source>
</evidence>
<feature type="compositionally biased region" description="Acidic residues" evidence="3">
    <location>
        <begin position="156"/>
        <end position="165"/>
    </location>
</feature>
<dbReference type="PANTHER" id="PTHR48407">
    <property type="entry name" value="CRANIOFACIAL DEVELOPMENT PROTEIN 1"/>
    <property type="match status" value="1"/>
</dbReference>
<comment type="caution">
    <text evidence="5">The sequence shown here is derived from an EMBL/GenBank/DDBJ whole genome shotgun (WGS) entry which is preliminary data.</text>
</comment>
<dbReference type="OrthoDB" id="445677at2759"/>
<feature type="domain" description="BCNT-C" evidence="4">
    <location>
        <begin position="213"/>
        <end position="291"/>
    </location>
</feature>
<sequence length="294" mass="33460">MSTLLDTNLKSDSEDGDYVFDAKASDSESDEDFVPIEEGGEDVSSVVTGGKRKSARLNSNERDVKKIRSETAGVANQTPRSEEEMKKRMDTIWTQINNNEVNRELQQDDSVQKDKESEKQDLNLLQDNPEKVAKRGSSKLITITRTYEFAGDFITEETEVPEDSDEAKAYLLAQSQTSSSEQSQNNSHVSLQSSESSRSKPILPVKQRPAKSQRAKSNLSKLVDSMKKPTKLNTLDKSKMDWNKYVDKEGIKDELKYHNKSGFIEKQDFLQRTYSRQEAELKAMRQKTRKNSQK</sequence>
<accession>A0A9N9CXK5</accession>